<reference evidence="1" key="2">
    <citation type="submission" date="2020-02" db="EMBL/GenBank/DDBJ databases">
        <authorList>
            <consortium name="NCBI Pathogen Detection Project"/>
        </authorList>
    </citation>
    <scope>NUCLEOTIDE SEQUENCE</scope>
    <source>
        <strain evidence="1">MA.CK_00/00001968</strain>
    </source>
</reference>
<evidence type="ECO:0000313" key="1">
    <source>
        <dbReference type="EMBL" id="HAF2128836.1"/>
    </source>
</evidence>
<accession>A0A743SKV3</accession>
<dbReference type="EMBL" id="DAAUQX010000024">
    <property type="protein sequence ID" value="HAF2128836.1"/>
    <property type="molecule type" value="Genomic_DNA"/>
</dbReference>
<name>A0A743SKV3_SALER</name>
<sequence>MDTRTIALTTQWQKVSDDAKPVVLQLMSGDAAFCFSLTKPADDADYHIMPHLELMTVTPPTCVWVRSTHIYKKDTFLTVSTVE</sequence>
<reference evidence="1" key="1">
    <citation type="journal article" date="2018" name="Genome Biol.">
        <title>SKESA: strategic k-mer extension for scrupulous assemblies.</title>
        <authorList>
            <person name="Souvorov A."/>
            <person name="Agarwala R."/>
            <person name="Lipman D.J."/>
        </authorList>
    </citation>
    <scope>NUCLEOTIDE SEQUENCE</scope>
    <source>
        <strain evidence="1">MA.CK_00/00001968</strain>
    </source>
</reference>
<dbReference type="AlphaFoldDB" id="A0A743SKV3"/>
<comment type="caution">
    <text evidence="1">The sequence shown here is derived from an EMBL/GenBank/DDBJ whole genome shotgun (WGS) entry which is preliminary data.</text>
</comment>
<protein>
    <submittedName>
        <fullName evidence="1">Uncharacterized protein</fullName>
    </submittedName>
</protein>
<organism evidence="1">
    <name type="scientific">Salmonella enterica</name>
    <name type="common">Salmonella choleraesuis</name>
    <dbReference type="NCBI Taxonomy" id="28901"/>
    <lineage>
        <taxon>Bacteria</taxon>
        <taxon>Pseudomonadati</taxon>
        <taxon>Pseudomonadota</taxon>
        <taxon>Gammaproteobacteria</taxon>
        <taxon>Enterobacterales</taxon>
        <taxon>Enterobacteriaceae</taxon>
        <taxon>Salmonella</taxon>
    </lineage>
</organism>
<proteinExistence type="predicted"/>
<gene>
    <name evidence="1" type="ORF">G9F27_003027</name>
</gene>